<feature type="region of interest" description="Disordered" evidence="1">
    <location>
        <begin position="38"/>
        <end position="71"/>
    </location>
</feature>
<reference evidence="2" key="1">
    <citation type="submission" date="2020-04" db="EMBL/GenBank/DDBJ databases">
        <authorList>
            <person name="Chiriac C."/>
            <person name="Salcher M."/>
            <person name="Ghai R."/>
            <person name="Kavagutti S V."/>
        </authorList>
    </citation>
    <scope>NUCLEOTIDE SEQUENCE</scope>
</reference>
<proteinExistence type="predicted"/>
<sequence length="158" mass="17203">MLGECAVKVNDIVQEGMWNVAKKMARDFVGQDFGRVKTVPEIPQMPGTQPSTPADSEEPITTDSGTPVPAGKQYEVQLALQPGQEQPSYAYKRTSGWVNELGKPITNPDSVADLEDLLANRGGKLLTIPVATPTKTTPAKTPAPKKPYRRSSSKKRRK</sequence>
<protein>
    <submittedName>
        <fullName evidence="2">Uncharacterized protein</fullName>
    </submittedName>
</protein>
<gene>
    <name evidence="2" type="ORF">UFOVP112_258</name>
</gene>
<evidence type="ECO:0000313" key="2">
    <source>
        <dbReference type="EMBL" id="CAB4129160.1"/>
    </source>
</evidence>
<name>A0A6J5L8T8_9CAUD</name>
<dbReference type="EMBL" id="LR796233">
    <property type="protein sequence ID" value="CAB4129160.1"/>
    <property type="molecule type" value="Genomic_DNA"/>
</dbReference>
<feature type="compositionally biased region" description="Low complexity" evidence="1">
    <location>
        <begin position="131"/>
        <end position="142"/>
    </location>
</feature>
<feature type="compositionally biased region" description="Basic residues" evidence="1">
    <location>
        <begin position="146"/>
        <end position="158"/>
    </location>
</feature>
<feature type="region of interest" description="Disordered" evidence="1">
    <location>
        <begin position="128"/>
        <end position="158"/>
    </location>
</feature>
<accession>A0A6J5L8T8</accession>
<organism evidence="2">
    <name type="scientific">uncultured Caudovirales phage</name>
    <dbReference type="NCBI Taxonomy" id="2100421"/>
    <lineage>
        <taxon>Viruses</taxon>
        <taxon>Duplodnaviria</taxon>
        <taxon>Heunggongvirae</taxon>
        <taxon>Uroviricota</taxon>
        <taxon>Caudoviricetes</taxon>
        <taxon>Peduoviridae</taxon>
        <taxon>Maltschvirus</taxon>
        <taxon>Maltschvirus maltsch</taxon>
    </lineage>
</organism>
<evidence type="ECO:0000256" key="1">
    <source>
        <dbReference type="SAM" id="MobiDB-lite"/>
    </source>
</evidence>